<evidence type="ECO:0000313" key="3">
    <source>
        <dbReference type="Proteomes" id="UP001060919"/>
    </source>
</evidence>
<dbReference type="GO" id="GO:0003677">
    <property type="term" value="F:DNA binding"/>
    <property type="evidence" value="ECO:0007669"/>
    <property type="project" value="InterPro"/>
</dbReference>
<dbReference type="RefSeq" id="WP_264788075.1">
    <property type="nucleotide sequence ID" value="NZ_AP026867.1"/>
</dbReference>
<evidence type="ECO:0000313" key="2">
    <source>
        <dbReference type="EMBL" id="BDS12716.1"/>
    </source>
</evidence>
<dbReference type="SUPFAM" id="SSF47413">
    <property type="entry name" value="lambda repressor-like DNA-binding domains"/>
    <property type="match status" value="1"/>
</dbReference>
<sequence>MSTSDRFKLFLFNQEKYVKDLAEELGVTQSALNRVVRGEAMPSSKILVPLAKMGVNINWLLLGEEEMLREKFYLEKHDSPILRNEKVPYQEPINRAHPLKEAITILQNEKKDLEHQATESDLKYMVELQVSKSFKEMHDLLKEQVATYEKLLEQKDRSLQDKDKIIELLEQKHKDNKV</sequence>
<keyword evidence="3" id="KW-1185">Reference proteome</keyword>
<dbReference type="SMART" id="SM00530">
    <property type="entry name" value="HTH_XRE"/>
    <property type="match status" value="1"/>
</dbReference>
<dbReference type="InterPro" id="IPR001387">
    <property type="entry name" value="Cro/C1-type_HTH"/>
</dbReference>
<protein>
    <submittedName>
        <fullName evidence="2">Helix-turn-helix domain-containing protein</fullName>
    </submittedName>
</protein>
<dbReference type="CDD" id="cd00093">
    <property type="entry name" value="HTH_XRE"/>
    <property type="match status" value="1"/>
</dbReference>
<evidence type="ECO:0000259" key="1">
    <source>
        <dbReference type="PROSITE" id="PS50943"/>
    </source>
</evidence>
<dbReference type="InterPro" id="IPR010982">
    <property type="entry name" value="Lambda_DNA-bd_dom_sf"/>
</dbReference>
<dbReference type="Gene3D" id="1.10.260.40">
    <property type="entry name" value="lambda repressor-like DNA-binding domains"/>
    <property type="match status" value="1"/>
</dbReference>
<dbReference type="Proteomes" id="UP001060919">
    <property type="component" value="Chromosome"/>
</dbReference>
<name>A0A916DV15_9BACT</name>
<accession>A0A916DV15</accession>
<feature type="domain" description="HTH cro/C1-type" evidence="1">
    <location>
        <begin position="19"/>
        <end position="60"/>
    </location>
</feature>
<dbReference type="PROSITE" id="PS50943">
    <property type="entry name" value="HTH_CROC1"/>
    <property type="match status" value="1"/>
</dbReference>
<dbReference type="AlphaFoldDB" id="A0A916DV15"/>
<dbReference type="KEGG" id="aup:AsAng_0034410"/>
<gene>
    <name evidence="2" type="ORF">AsAng_0034410</name>
</gene>
<dbReference type="EMBL" id="AP026867">
    <property type="protein sequence ID" value="BDS12716.1"/>
    <property type="molecule type" value="Genomic_DNA"/>
</dbReference>
<organism evidence="2 3">
    <name type="scientific">Aureispira anguillae</name>
    <dbReference type="NCBI Taxonomy" id="2864201"/>
    <lineage>
        <taxon>Bacteria</taxon>
        <taxon>Pseudomonadati</taxon>
        <taxon>Bacteroidota</taxon>
        <taxon>Saprospiria</taxon>
        <taxon>Saprospirales</taxon>
        <taxon>Saprospiraceae</taxon>
        <taxon>Aureispira</taxon>
    </lineage>
</organism>
<dbReference type="Pfam" id="PF01381">
    <property type="entry name" value="HTH_3"/>
    <property type="match status" value="1"/>
</dbReference>
<reference evidence="2" key="1">
    <citation type="submission" date="2022-09" db="EMBL/GenBank/DDBJ databases">
        <title>Aureispira anguillicida sp. nov., isolated from Leptocephalus of Japanese eel Anguilla japonica.</title>
        <authorList>
            <person name="Yuasa K."/>
            <person name="Mekata T."/>
            <person name="Ikunari K."/>
        </authorList>
    </citation>
    <scope>NUCLEOTIDE SEQUENCE</scope>
    <source>
        <strain evidence="2">EL160426</strain>
    </source>
</reference>
<proteinExistence type="predicted"/>